<evidence type="ECO:0000256" key="2">
    <source>
        <dbReference type="ARBA" id="ARBA00023027"/>
    </source>
</evidence>
<dbReference type="EMBL" id="CP043505">
    <property type="protein sequence ID" value="QEO15425.1"/>
    <property type="molecule type" value="Genomic_DNA"/>
</dbReference>
<reference evidence="5 6" key="1">
    <citation type="submission" date="2019-09" db="EMBL/GenBank/DDBJ databases">
        <title>Genome sequencing of strain KACC 19306.</title>
        <authorList>
            <person name="Heo J."/>
            <person name="Kim S.-J."/>
            <person name="Kim J.-S."/>
            <person name="Hong S.-B."/>
            <person name="Kwon S.-W."/>
        </authorList>
    </citation>
    <scope>NUCLEOTIDE SEQUENCE [LARGE SCALE GENOMIC DNA]</scope>
    <source>
        <strain evidence="5 6">KACC 19306</strain>
    </source>
</reference>
<dbReference type="PANTHER" id="PTHR43818">
    <property type="entry name" value="BCDNA.GH03377"/>
    <property type="match status" value="1"/>
</dbReference>
<dbReference type="SUPFAM" id="SSF51735">
    <property type="entry name" value="NAD(P)-binding Rossmann-fold domains"/>
    <property type="match status" value="1"/>
</dbReference>
<dbReference type="InterPro" id="IPR000683">
    <property type="entry name" value="Gfo/Idh/MocA-like_OxRdtase_N"/>
</dbReference>
<evidence type="ECO:0000259" key="4">
    <source>
        <dbReference type="Pfam" id="PF22725"/>
    </source>
</evidence>
<keyword evidence="6" id="KW-1185">Reference proteome</keyword>
<protein>
    <submittedName>
        <fullName evidence="5">Gfo/Idh/MocA family oxidoreductase</fullName>
    </submittedName>
</protein>
<name>A0A5C1YIS8_9MICO</name>
<dbReference type="SUPFAM" id="SSF55347">
    <property type="entry name" value="Glyceraldehyde-3-phosphate dehydrogenase-like, C-terminal domain"/>
    <property type="match status" value="1"/>
</dbReference>
<sequence>MRAEPGAPHLARRGDRGARVSGRVGVGVIGAGTISNQYLRNMTAFPDLDVVIVGDLFEDKAAEQAAAYGVPESGAPDSVLNHPDVDLVVNLTIPQAHAEVSSAALAAGKHVFSEKPFATSREAGRALLEQADAAGLRIGGAPDTFLGAGLQTARRIIERGDIGTPLTGLTLFEVPGPVDDHRNLEVLLSRGAGPLWDMGPYYLTALSQVFGSFASVVASARTARPQRTLLVGPKAGQVHDVQVPTHVSVLADFAGGAESVTTLSWDSPHRRVGHVEIVGTEATLVIPDPNEFDGTLRIKRKGDDDWTDVPATGAVGGRGLGPLDIARSIAAGVPHRASGLLAYHVLDVMASVSESLERRAWVDVASEVPPTPAIPEDWDPYAATL</sequence>
<dbReference type="KEGG" id="ail:FLP10_14060"/>
<dbReference type="InterPro" id="IPR050463">
    <property type="entry name" value="Gfo/Idh/MocA_oxidrdct_glycsds"/>
</dbReference>
<gene>
    <name evidence="5" type="ORF">FLP10_14060</name>
</gene>
<evidence type="ECO:0000313" key="5">
    <source>
        <dbReference type="EMBL" id="QEO15425.1"/>
    </source>
</evidence>
<dbReference type="Proteomes" id="UP000324678">
    <property type="component" value="Chromosome"/>
</dbReference>
<feature type="domain" description="GFO/IDH/MocA-like oxidoreductase" evidence="4">
    <location>
        <begin position="151"/>
        <end position="284"/>
    </location>
</feature>
<dbReference type="InterPro" id="IPR055170">
    <property type="entry name" value="GFO_IDH_MocA-like_dom"/>
</dbReference>
<accession>A0A5C1YIS8</accession>
<dbReference type="Pfam" id="PF01408">
    <property type="entry name" value="GFO_IDH_MocA"/>
    <property type="match status" value="1"/>
</dbReference>
<dbReference type="OrthoDB" id="9776544at2"/>
<evidence type="ECO:0000256" key="1">
    <source>
        <dbReference type="ARBA" id="ARBA00023002"/>
    </source>
</evidence>
<feature type="domain" description="Gfo/Idh/MocA-like oxidoreductase N-terminal" evidence="3">
    <location>
        <begin position="25"/>
        <end position="137"/>
    </location>
</feature>
<dbReference type="Pfam" id="PF22725">
    <property type="entry name" value="GFO_IDH_MocA_C3"/>
    <property type="match status" value="1"/>
</dbReference>
<dbReference type="GO" id="GO:0016491">
    <property type="term" value="F:oxidoreductase activity"/>
    <property type="evidence" value="ECO:0007669"/>
    <property type="project" value="UniProtKB-KW"/>
</dbReference>
<dbReference type="AlphaFoldDB" id="A0A5C1YIS8"/>
<dbReference type="Gene3D" id="3.40.50.720">
    <property type="entry name" value="NAD(P)-binding Rossmann-like Domain"/>
    <property type="match status" value="1"/>
</dbReference>
<keyword evidence="2" id="KW-0520">NAD</keyword>
<dbReference type="PANTHER" id="PTHR43818:SF11">
    <property type="entry name" value="BCDNA.GH03377"/>
    <property type="match status" value="1"/>
</dbReference>
<dbReference type="GO" id="GO:0000166">
    <property type="term" value="F:nucleotide binding"/>
    <property type="evidence" value="ECO:0007669"/>
    <property type="project" value="InterPro"/>
</dbReference>
<proteinExistence type="predicted"/>
<evidence type="ECO:0000313" key="6">
    <source>
        <dbReference type="Proteomes" id="UP000324678"/>
    </source>
</evidence>
<dbReference type="Gene3D" id="3.30.360.10">
    <property type="entry name" value="Dihydrodipicolinate Reductase, domain 2"/>
    <property type="match status" value="1"/>
</dbReference>
<evidence type="ECO:0000259" key="3">
    <source>
        <dbReference type="Pfam" id="PF01408"/>
    </source>
</evidence>
<dbReference type="InterPro" id="IPR036291">
    <property type="entry name" value="NAD(P)-bd_dom_sf"/>
</dbReference>
<organism evidence="5 6">
    <name type="scientific">Agromyces intestinalis</name>
    <dbReference type="NCBI Taxonomy" id="2592652"/>
    <lineage>
        <taxon>Bacteria</taxon>
        <taxon>Bacillati</taxon>
        <taxon>Actinomycetota</taxon>
        <taxon>Actinomycetes</taxon>
        <taxon>Micrococcales</taxon>
        <taxon>Microbacteriaceae</taxon>
        <taxon>Agromyces</taxon>
    </lineage>
</organism>
<keyword evidence="1" id="KW-0560">Oxidoreductase</keyword>